<keyword evidence="1" id="KW-0812">Transmembrane</keyword>
<dbReference type="EMBL" id="SNWP01000010">
    <property type="protein sequence ID" value="TDO28065.1"/>
    <property type="molecule type" value="Genomic_DNA"/>
</dbReference>
<comment type="caution">
    <text evidence="2">The sequence shown here is derived from an EMBL/GenBank/DDBJ whole genome shotgun (WGS) entry which is preliminary data.</text>
</comment>
<dbReference type="AlphaFoldDB" id="A0A4R6J1M9"/>
<keyword evidence="3" id="KW-1185">Reference proteome</keyword>
<dbReference type="RefSeq" id="WP_133472629.1">
    <property type="nucleotide sequence ID" value="NZ_SNWP01000010.1"/>
</dbReference>
<dbReference type="Proteomes" id="UP000295741">
    <property type="component" value="Unassembled WGS sequence"/>
</dbReference>
<sequence length="172" mass="19382">MIQELLYKYLVLNGHLGLPEIGQFTVQRKPASIDASGTALLSPTYQLHFEQQAVQADKILFLFLAQETETDEVTVIGTFNEWIKSVKDQLTQKATAELPFMGLLRKTEAGEYHFEPLTTHLGPTSVELPQGHIWQVDTTEETADEAKTDSGWWIYAIIFLLLGIAAIAYHYL</sequence>
<organism evidence="2 3">
    <name type="scientific">Sediminibacterium goheungense</name>
    <dbReference type="NCBI Taxonomy" id="1086393"/>
    <lineage>
        <taxon>Bacteria</taxon>
        <taxon>Pseudomonadati</taxon>
        <taxon>Bacteroidota</taxon>
        <taxon>Chitinophagia</taxon>
        <taxon>Chitinophagales</taxon>
        <taxon>Chitinophagaceae</taxon>
        <taxon>Sediminibacterium</taxon>
    </lineage>
</organism>
<keyword evidence="1" id="KW-1133">Transmembrane helix</keyword>
<feature type="transmembrane region" description="Helical" evidence="1">
    <location>
        <begin position="152"/>
        <end position="171"/>
    </location>
</feature>
<gene>
    <name evidence="2" type="ORF">BC659_0123</name>
</gene>
<reference evidence="2 3" key="1">
    <citation type="submission" date="2019-03" db="EMBL/GenBank/DDBJ databases">
        <title>Genomic Encyclopedia of Archaeal and Bacterial Type Strains, Phase II (KMG-II): from individual species to whole genera.</title>
        <authorList>
            <person name="Goeker M."/>
        </authorList>
    </citation>
    <scope>NUCLEOTIDE SEQUENCE [LARGE SCALE GENOMIC DNA]</scope>
    <source>
        <strain evidence="2 3">DSM 28323</strain>
    </source>
</reference>
<proteinExistence type="predicted"/>
<evidence type="ECO:0008006" key="4">
    <source>
        <dbReference type="Google" id="ProtNLM"/>
    </source>
</evidence>
<evidence type="ECO:0000256" key="1">
    <source>
        <dbReference type="SAM" id="Phobius"/>
    </source>
</evidence>
<name>A0A4R6J1M9_9BACT</name>
<protein>
    <recommendedName>
        <fullName evidence="4">CCDC81-like prokaryotic HU domain-containing protein</fullName>
    </recommendedName>
</protein>
<evidence type="ECO:0000313" key="3">
    <source>
        <dbReference type="Proteomes" id="UP000295741"/>
    </source>
</evidence>
<evidence type="ECO:0000313" key="2">
    <source>
        <dbReference type="EMBL" id="TDO28065.1"/>
    </source>
</evidence>
<keyword evidence="1" id="KW-0472">Membrane</keyword>
<dbReference type="OrthoDB" id="653949at2"/>
<accession>A0A4R6J1M9</accession>